<reference evidence="4" key="1">
    <citation type="submission" date="2020-05" db="EMBL/GenBank/DDBJ databases">
        <title>Phylogenomic resolution of chytrid fungi.</title>
        <authorList>
            <person name="Stajich J.E."/>
            <person name="Amses K."/>
            <person name="Simmons R."/>
            <person name="Seto K."/>
            <person name="Myers J."/>
            <person name="Bonds A."/>
            <person name="Quandt C.A."/>
            <person name="Barry K."/>
            <person name="Liu P."/>
            <person name="Grigoriev I."/>
            <person name="Longcore J.E."/>
            <person name="James T.Y."/>
        </authorList>
    </citation>
    <scope>NUCLEOTIDE SEQUENCE</scope>
    <source>
        <strain evidence="4">JEL0513</strain>
    </source>
</reference>
<evidence type="ECO:0000256" key="2">
    <source>
        <dbReference type="SAM" id="MobiDB-lite"/>
    </source>
</evidence>
<dbReference type="Gene3D" id="3.30.160.60">
    <property type="entry name" value="Classic Zinc Finger"/>
    <property type="match status" value="1"/>
</dbReference>
<feature type="region of interest" description="Disordered" evidence="2">
    <location>
        <begin position="93"/>
        <end position="113"/>
    </location>
</feature>
<dbReference type="PROSITE" id="PS00028">
    <property type="entry name" value="ZINC_FINGER_C2H2_1"/>
    <property type="match status" value="1"/>
</dbReference>
<dbReference type="Pfam" id="PF00096">
    <property type="entry name" value="zf-C2H2"/>
    <property type="match status" value="1"/>
</dbReference>
<dbReference type="EMBL" id="JADGJH010001596">
    <property type="protein sequence ID" value="KAJ3111803.1"/>
    <property type="molecule type" value="Genomic_DNA"/>
</dbReference>
<accession>A0AAD5SXD0</accession>
<gene>
    <name evidence="4" type="ORF">HK100_002551</name>
</gene>
<dbReference type="GO" id="GO:0008270">
    <property type="term" value="F:zinc ion binding"/>
    <property type="evidence" value="ECO:0007669"/>
    <property type="project" value="UniProtKB-KW"/>
</dbReference>
<dbReference type="Pfam" id="PF13894">
    <property type="entry name" value="zf-C2H2_4"/>
    <property type="match status" value="1"/>
</dbReference>
<proteinExistence type="predicted"/>
<evidence type="ECO:0000313" key="5">
    <source>
        <dbReference type="Proteomes" id="UP001211907"/>
    </source>
</evidence>
<dbReference type="Proteomes" id="UP001211907">
    <property type="component" value="Unassembled WGS sequence"/>
</dbReference>
<dbReference type="InterPro" id="IPR013087">
    <property type="entry name" value="Znf_C2H2_type"/>
</dbReference>
<keyword evidence="1" id="KW-0862">Zinc</keyword>
<dbReference type="PROSITE" id="PS50157">
    <property type="entry name" value="ZINC_FINGER_C2H2_2"/>
    <property type="match status" value="1"/>
</dbReference>
<keyword evidence="5" id="KW-1185">Reference proteome</keyword>
<organism evidence="4 5">
    <name type="scientific">Physocladia obscura</name>
    <dbReference type="NCBI Taxonomy" id="109957"/>
    <lineage>
        <taxon>Eukaryota</taxon>
        <taxon>Fungi</taxon>
        <taxon>Fungi incertae sedis</taxon>
        <taxon>Chytridiomycota</taxon>
        <taxon>Chytridiomycota incertae sedis</taxon>
        <taxon>Chytridiomycetes</taxon>
        <taxon>Chytridiales</taxon>
        <taxon>Chytriomycetaceae</taxon>
        <taxon>Physocladia</taxon>
    </lineage>
</organism>
<feature type="domain" description="C2H2-type" evidence="3">
    <location>
        <begin position="264"/>
        <end position="292"/>
    </location>
</feature>
<dbReference type="SMART" id="SM00355">
    <property type="entry name" value="ZnF_C2H2"/>
    <property type="match status" value="2"/>
</dbReference>
<dbReference type="AlphaFoldDB" id="A0AAD5SXD0"/>
<comment type="caution">
    <text evidence="4">The sequence shown here is derived from an EMBL/GenBank/DDBJ whole genome shotgun (WGS) entry which is preliminary data.</text>
</comment>
<dbReference type="InterPro" id="IPR036236">
    <property type="entry name" value="Znf_C2H2_sf"/>
</dbReference>
<name>A0AAD5SXD0_9FUNG</name>
<evidence type="ECO:0000313" key="4">
    <source>
        <dbReference type="EMBL" id="KAJ3111803.1"/>
    </source>
</evidence>
<protein>
    <recommendedName>
        <fullName evidence="3">C2H2-type domain-containing protein</fullName>
    </recommendedName>
</protein>
<sequence length="324" mass="36024">MTTTTCEDLQVPLSPMTYMIMPATGIDDYYFSGDLDHGLDCESPSPINDYRASPPTSEFASETTISDFEDTRSESSCTLSGALDLLAFACELSTQPPSPQPPPTQPQPVSMKQHSAITPETTLLPYNFSCKTSSLRWESFHESYNESSTFMYVPATATDTQLPAMLSKLYIYPSVSTAHSCVSDSNKYDWDPITTTTTNISDGATQNYYHAPTSKTRQQHCYTNRSTPYFYSSTAACISSSGGRYRSQGGGHIEQQEYHPQAAFVCGYCRASFMRSKDLSRHVTSVHDRNEMFACPGCPNARCFSRKDALMRHVRTYKCCDLGI</sequence>
<keyword evidence="1" id="KW-0863">Zinc-finger</keyword>
<evidence type="ECO:0000259" key="3">
    <source>
        <dbReference type="PROSITE" id="PS50157"/>
    </source>
</evidence>
<evidence type="ECO:0000256" key="1">
    <source>
        <dbReference type="PROSITE-ProRule" id="PRU00042"/>
    </source>
</evidence>
<feature type="compositionally biased region" description="Pro residues" evidence="2">
    <location>
        <begin position="96"/>
        <end position="106"/>
    </location>
</feature>
<keyword evidence="1" id="KW-0479">Metal-binding</keyword>
<dbReference type="SUPFAM" id="SSF57667">
    <property type="entry name" value="beta-beta-alpha zinc fingers"/>
    <property type="match status" value="1"/>
</dbReference>